<dbReference type="Gene3D" id="1.10.10.60">
    <property type="entry name" value="Homeodomain-like"/>
    <property type="match status" value="1"/>
</dbReference>
<name>A0A835W3T8_CHLIN</name>
<dbReference type="GO" id="GO:0016592">
    <property type="term" value="C:mediator complex"/>
    <property type="evidence" value="ECO:0007669"/>
    <property type="project" value="TreeGrafter"/>
</dbReference>
<feature type="region of interest" description="Disordered" evidence="1">
    <location>
        <begin position="1"/>
        <end position="41"/>
    </location>
</feature>
<dbReference type="Proteomes" id="UP000650467">
    <property type="component" value="Unassembled WGS sequence"/>
</dbReference>
<evidence type="ECO:0000313" key="4">
    <source>
        <dbReference type="EMBL" id="KAG2436258.1"/>
    </source>
</evidence>
<dbReference type="CDD" id="cd00167">
    <property type="entry name" value="SANT"/>
    <property type="match status" value="1"/>
</dbReference>
<dbReference type="GO" id="GO:0003713">
    <property type="term" value="F:transcription coactivator activity"/>
    <property type="evidence" value="ECO:0007669"/>
    <property type="project" value="TreeGrafter"/>
</dbReference>
<feature type="region of interest" description="Disordered" evidence="1">
    <location>
        <begin position="427"/>
        <end position="491"/>
    </location>
</feature>
<dbReference type="GO" id="GO:0045944">
    <property type="term" value="P:positive regulation of transcription by RNA polymerase II"/>
    <property type="evidence" value="ECO:0007669"/>
    <property type="project" value="TreeGrafter"/>
</dbReference>
<comment type="caution">
    <text evidence="4">The sequence shown here is derived from an EMBL/GenBank/DDBJ whole genome shotgun (WGS) entry which is preliminary data.</text>
</comment>
<protein>
    <submittedName>
        <fullName evidence="4">Uncharacterized protein</fullName>
    </submittedName>
</protein>
<feature type="region of interest" description="Disordered" evidence="1">
    <location>
        <begin position="385"/>
        <end position="415"/>
    </location>
</feature>
<dbReference type="SUPFAM" id="SSF46689">
    <property type="entry name" value="Homeodomain-like"/>
    <property type="match status" value="1"/>
</dbReference>
<feature type="region of interest" description="Disordered" evidence="1">
    <location>
        <begin position="692"/>
        <end position="716"/>
    </location>
</feature>
<reference evidence="4" key="1">
    <citation type="journal article" date="2020" name="bioRxiv">
        <title>Comparative genomics of Chlamydomonas.</title>
        <authorList>
            <person name="Craig R.J."/>
            <person name="Hasan A.R."/>
            <person name="Ness R.W."/>
            <person name="Keightley P.D."/>
        </authorList>
    </citation>
    <scope>NUCLEOTIDE SEQUENCE</scope>
    <source>
        <strain evidence="4">SAG 7.73</strain>
    </source>
</reference>
<dbReference type="InterPro" id="IPR051647">
    <property type="entry name" value="Mediator_comp_sub12"/>
</dbReference>
<feature type="compositionally biased region" description="Low complexity" evidence="1">
    <location>
        <begin position="211"/>
        <end position="230"/>
    </location>
</feature>
<feature type="compositionally biased region" description="Acidic residues" evidence="1">
    <location>
        <begin position="1"/>
        <end position="13"/>
    </location>
</feature>
<dbReference type="PANTHER" id="PTHR46007">
    <property type="entry name" value="MEDIATOR OF RNA POLYMERASE II TRANSCRIPTION SUBUNIT 12"/>
    <property type="match status" value="1"/>
</dbReference>
<dbReference type="InterPro" id="IPR017930">
    <property type="entry name" value="Myb_dom"/>
</dbReference>
<accession>A0A835W3T8</accession>
<feature type="domain" description="Myb-like" evidence="2">
    <location>
        <begin position="32"/>
        <end position="82"/>
    </location>
</feature>
<feature type="region of interest" description="Disordered" evidence="1">
    <location>
        <begin position="513"/>
        <end position="540"/>
    </location>
</feature>
<evidence type="ECO:0000256" key="1">
    <source>
        <dbReference type="SAM" id="MobiDB-lite"/>
    </source>
</evidence>
<dbReference type="EMBL" id="JAEHOC010000013">
    <property type="protein sequence ID" value="KAG2436258.1"/>
    <property type="molecule type" value="Genomic_DNA"/>
</dbReference>
<keyword evidence="5" id="KW-1185">Reference proteome</keyword>
<sequence>MEELTQSGPDDDGGAVRELHRPGNAAQRTSHIRRRRRPPWSAQEERLLVEKHAQLGNAWMEISEFLPGRTAGEVKNIYHSTLRASRDPGRSLLRSYCMQIHGRESDAKLRREALRSAVRAMAAQHEVALNTMQQSADSPHYTEHDGELMPGIATAATTDVGAMDAVLASRDASLAQLRLLAAATGGEGWESDDGSGGGGGVARPPGPANDGAGARPPLLLSAGLGSGAAPHRAGTKRAATSEADAKPQRSDSAGSGDGRERFAEGGKRARVALLSADADLHAGLDGRSSGQASLALEGLLGAASLRDGSTRMQTLDLSFGGAAAGGAAHRLLAQQLQALNQVQCAQQQQLLQLREAQQVQQGQEQMLRMPDAALLQLLRDEMQARSRAPADALQTMTDGGAPTAADGQHVCGNKSGMGMAQLLNQESTPATSAGGGSGPRNARGSNGGGCVSQDSGPTGPAAMPLTHQQPANGERTAAAPRSPGEVTPMGGCTGAANGAAAANALQLAPAPVAASDQAARSDDRDSADTASDTAVGSGHISGGGVAVARCAASPGTNAWEAEQRRRIDRMLSYGISLDEIEEELLRRRQAKLAAEAAALGEAAAALAAGRRDVSGQTAAAPAKAAAPLVLSQGPKAAVVAEAEKQLKLEEQLELLQRPHLQIKADPDASLALDTQALRRQLLLELLKQQAGRQQQQQQLPPPRPPQPHQQLKQQQLSMEGLLRSTYAPASANRGLNDLRLQAAPGLDMCGSLGLQLPLSLNAPRGVGDLDAWLRANRSGAPNMWS</sequence>
<dbReference type="AlphaFoldDB" id="A0A835W3T8"/>
<dbReference type="SMART" id="SM00717">
    <property type="entry name" value="SANT"/>
    <property type="match status" value="1"/>
</dbReference>
<dbReference type="PROSITE" id="PS50090">
    <property type="entry name" value="MYB_LIKE"/>
    <property type="match status" value="1"/>
</dbReference>
<feature type="region of interest" description="Disordered" evidence="1">
    <location>
        <begin position="186"/>
        <end position="264"/>
    </location>
</feature>
<dbReference type="InterPro" id="IPR009057">
    <property type="entry name" value="Homeodomain-like_sf"/>
</dbReference>
<evidence type="ECO:0000259" key="3">
    <source>
        <dbReference type="PROSITE" id="PS51294"/>
    </source>
</evidence>
<dbReference type="InterPro" id="IPR001005">
    <property type="entry name" value="SANT/Myb"/>
</dbReference>
<proteinExistence type="predicted"/>
<feature type="domain" description="HTH myb-type" evidence="3">
    <location>
        <begin position="32"/>
        <end position="86"/>
    </location>
</feature>
<evidence type="ECO:0000313" key="5">
    <source>
        <dbReference type="Proteomes" id="UP000650467"/>
    </source>
</evidence>
<organism evidence="4 5">
    <name type="scientific">Chlamydomonas incerta</name>
    <dbReference type="NCBI Taxonomy" id="51695"/>
    <lineage>
        <taxon>Eukaryota</taxon>
        <taxon>Viridiplantae</taxon>
        <taxon>Chlorophyta</taxon>
        <taxon>core chlorophytes</taxon>
        <taxon>Chlorophyceae</taxon>
        <taxon>CS clade</taxon>
        <taxon>Chlamydomonadales</taxon>
        <taxon>Chlamydomonadaceae</taxon>
        <taxon>Chlamydomonas</taxon>
    </lineage>
</organism>
<evidence type="ECO:0000259" key="2">
    <source>
        <dbReference type="PROSITE" id="PS50090"/>
    </source>
</evidence>
<gene>
    <name evidence="4" type="ORF">HXX76_006569</name>
</gene>
<dbReference type="OrthoDB" id="550259at2759"/>
<dbReference type="Pfam" id="PF00249">
    <property type="entry name" value="Myb_DNA-binding"/>
    <property type="match status" value="1"/>
</dbReference>
<dbReference type="PANTHER" id="PTHR46007:SF8">
    <property type="entry name" value="C2H2-TYPE DOMAIN-CONTAINING PROTEIN"/>
    <property type="match status" value="1"/>
</dbReference>
<dbReference type="PROSITE" id="PS51294">
    <property type="entry name" value="HTH_MYB"/>
    <property type="match status" value="1"/>
</dbReference>